<dbReference type="AlphaFoldDB" id="A0A7J9IRV7"/>
<dbReference type="InterPro" id="IPR036397">
    <property type="entry name" value="RNaseH_sf"/>
</dbReference>
<dbReference type="PANTHER" id="PTHR47074">
    <property type="entry name" value="BNAC02G40300D PROTEIN"/>
    <property type="match status" value="1"/>
</dbReference>
<organism evidence="2 3">
    <name type="scientific">Gossypium armourianum</name>
    <dbReference type="NCBI Taxonomy" id="34283"/>
    <lineage>
        <taxon>Eukaryota</taxon>
        <taxon>Viridiplantae</taxon>
        <taxon>Streptophyta</taxon>
        <taxon>Embryophyta</taxon>
        <taxon>Tracheophyta</taxon>
        <taxon>Spermatophyta</taxon>
        <taxon>Magnoliopsida</taxon>
        <taxon>eudicotyledons</taxon>
        <taxon>Gunneridae</taxon>
        <taxon>Pentapetalae</taxon>
        <taxon>rosids</taxon>
        <taxon>malvids</taxon>
        <taxon>Malvales</taxon>
        <taxon>Malvaceae</taxon>
        <taxon>Malvoideae</taxon>
        <taxon>Gossypium</taxon>
    </lineage>
</organism>
<dbReference type="GO" id="GO:0004523">
    <property type="term" value="F:RNA-DNA hybrid ribonuclease activity"/>
    <property type="evidence" value="ECO:0007669"/>
    <property type="project" value="InterPro"/>
</dbReference>
<dbReference type="Pfam" id="PF13456">
    <property type="entry name" value="RVT_3"/>
    <property type="match status" value="1"/>
</dbReference>
<accession>A0A7J9IRV7</accession>
<evidence type="ECO:0000313" key="2">
    <source>
        <dbReference type="EMBL" id="MBA0824827.1"/>
    </source>
</evidence>
<reference evidence="2 3" key="1">
    <citation type="journal article" date="2019" name="Genome Biol. Evol.">
        <title>Insights into the evolution of the New World diploid cottons (Gossypium, subgenus Houzingenia) based on genome sequencing.</title>
        <authorList>
            <person name="Grover C.E."/>
            <person name="Arick M.A. 2nd"/>
            <person name="Thrash A."/>
            <person name="Conover J.L."/>
            <person name="Sanders W.S."/>
            <person name="Peterson D.G."/>
            <person name="Frelichowski J.E."/>
            <person name="Scheffler J.A."/>
            <person name="Scheffler B.E."/>
            <person name="Wendel J.F."/>
        </authorList>
    </citation>
    <scope>NUCLEOTIDE SEQUENCE [LARGE SCALE GENOMIC DNA]</scope>
    <source>
        <strain evidence="2">6</strain>
        <tissue evidence="2">Leaf</tissue>
    </source>
</reference>
<dbReference type="GO" id="GO:0003676">
    <property type="term" value="F:nucleic acid binding"/>
    <property type="evidence" value="ECO:0007669"/>
    <property type="project" value="InterPro"/>
</dbReference>
<feature type="domain" description="RNase H type-1" evidence="1">
    <location>
        <begin position="24"/>
        <end position="143"/>
    </location>
</feature>
<protein>
    <recommendedName>
        <fullName evidence="1">RNase H type-1 domain-containing protein</fullName>
    </recommendedName>
</protein>
<proteinExistence type="predicted"/>
<sequence>MRTLTKAKEAVEWKQPMRTIIKINFDGTYDRQRNRSASCIVARDAEREVLVSKSENHKGVPSAFATEAIASHRAMRFGIRERVVGGRSRGDELTIIQKCQSQYQDKSHIGAYIQNFHQLKGCFQATTFKHVPRSTNGLAHTFAIESLKRSEEFYLVGSVSSFARSHFAAKKTREPN</sequence>
<gene>
    <name evidence="2" type="ORF">Goarm_021469</name>
</gene>
<evidence type="ECO:0000259" key="1">
    <source>
        <dbReference type="Pfam" id="PF13456"/>
    </source>
</evidence>
<dbReference type="EMBL" id="JABFAE010000003">
    <property type="protein sequence ID" value="MBA0824827.1"/>
    <property type="molecule type" value="Genomic_DNA"/>
</dbReference>
<evidence type="ECO:0000313" key="3">
    <source>
        <dbReference type="Proteomes" id="UP000593575"/>
    </source>
</evidence>
<dbReference type="InterPro" id="IPR002156">
    <property type="entry name" value="RNaseH_domain"/>
</dbReference>
<dbReference type="PANTHER" id="PTHR47074:SF61">
    <property type="entry name" value="RNASE H TYPE-1 DOMAIN-CONTAINING PROTEIN"/>
    <property type="match status" value="1"/>
</dbReference>
<name>A0A7J9IRV7_9ROSI</name>
<dbReference type="InterPro" id="IPR052929">
    <property type="entry name" value="RNase_H-like_EbsB-rel"/>
</dbReference>
<keyword evidence="3" id="KW-1185">Reference proteome</keyword>
<comment type="caution">
    <text evidence="2">The sequence shown here is derived from an EMBL/GenBank/DDBJ whole genome shotgun (WGS) entry which is preliminary data.</text>
</comment>
<dbReference type="Proteomes" id="UP000593575">
    <property type="component" value="Unassembled WGS sequence"/>
</dbReference>
<dbReference type="InterPro" id="IPR044730">
    <property type="entry name" value="RNase_H-like_dom_plant"/>
</dbReference>
<dbReference type="Gene3D" id="3.30.420.10">
    <property type="entry name" value="Ribonuclease H-like superfamily/Ribonuclease H"/>
    <property type="match status" value="1"/>
</dbReference>
<dbReference type="CDD" id="cd06222">
    <property type="entry name" value="RNase_H_like"/>
    <property type="match status" value="1"/>
</dbReference>